<proteinExistence type="predicted"/>
<feature type="region of interest" description="Disordered" evidence="1">
    <location>
        <begin position="21"/>
        <end position="70"/>
    </location>
</feature>
<keyword evidence="3" id="KW-1185">Reference proteome</keyword>
<protein>
    <submittedName>
        <fullName evidence="2">Uncharacterized protein</fullName>
    </submittedName>
</protein>
<organism evidence="2 3">
    <name type="scientific">Petrolisthes manimaculis</name>
    <dbReference type="NCBI Taxonomy" id="1843537"/>
    <lineage>
        <taxon>Eukaryota</taxon>
        <taxon>Metazoa</taxon>
        <taxon>Ecdysozoa</taxon>
        <taxon>Arthropoda</taxon>
        <taxon>Crustacea</taxon>
        <taxon>Multicrustacea</taxon>
        <taxon>Malacostraca</taxon>
        <taxon>Eumalacostraca</taxon>
        <taxon>Eucarida</taxon>
        <taxon>Decapoda</taxon>
        <taxon>Pleocyemata</taxon>
        <taxon>Anomura</taxon>
        <taxon>Galatheoidea</taxon>
        <taxon>Porcellanidae</taxon>
        <taxon>Petrolisthes</taxon>
    </lineage>
</organism>
<comment type="caution">
    <text evidence="2">The sequence shown here is derived from an EMBL/GenBank/DDBJ whole genome shotgun (WGS) entry which is preliminary data.</text>
</comment>
<evidence type="ECO:0000313" key="2">
    <source>
        <dbReference type="EMBL" id="KAK4298711.1"/>
    </source>
</evidence>
<accession>A0AAE1P086</accession>
<dbReference type="AlphaFoldDB" id="A0AAE1P086"/>
<reference evidence="2" key="1">
    <citation type="submission" date="2023-11" db="EMBL/GenBank/DDBJ databases">
        <title>Genome assemblies of two species of porcelain crab, Petrolisthes cinctipes and Petrolisthes manimaculis (Anomura: Porcellanidae).</title>
        <authorList>
            <person name="Angst P."/>
        </authorList>
    </citation>
    <scope>NUCLEOTIDE SEQUENCE</scope>
    <source>
        <strain evidence="2">PB745_02</strain>
        <tissue evidence="2">Gill</tissue>
    </source>
</reference>
<dbReference type="Proteomes" id="UP001292094">
    <property type="component" value="Unassembled WGS sequence"/>
</dbReference>
<gene>
    <name evidence="2" type="ORF">Pmani_028964</name>
</gene>
<evidence type="ECO:0000256" key="1">
    <source>
        <dbReference type="SAM" id="MobiDB-lite"/>
    </source>
</evidence>
<sequence>MIMMKVDYYVEVAANKTLQVRRKQTDDTTGWHRGSLQESTGGKMGRDRRTCQARVRQSDGGWVSRTEQGR</sequence>
<evidence type="ECO:0000313" key="3">
    <source>
        <dbReference type="Proteomes" id="UP001292094"/>
    </source>
</evidence>
<name>A0AAE1P086_9EUCA</name>
<dbReference type="EMBL" id="JAWZYT010003380">
    <property type="protein sequence ID" value="KAK4298711.1"/>
    <property type="molecule type" value="Genomic_DNA"/>
</dbReference>